<accession>A0A4R1K5T5</accession>
<comment type="subcellular location">
    <subcellularLocation>
        <location evidence="2">Cell membrane</location>
        <topology evidence="2">Multi-pass membrane protein</topology>
    </subcellularLocation>
</comment>
<dbReference type="InterPro" id="IPR029151">
    <property type="entry name" value="Sensor-like_sf"/>
</dbReference>
<dbReference type="InterPro" id="IPR005467">
    <property type="entry name" value="His_kinase_dom"/>
</dbReference>
<gene>
    <name evidence="16" type="ORF">C8D98_2611</name>
</gene>
<feature type="domain" description="Histidine kinase" evidence="14">
    <location>
        <begin position="289"/>
        <end position="497"/>
    </location>
</feature>
<dbReference type="Gene3D" id="1.10.8.500">
    <property type="entry name" value="HAMP domain in histidine kinase"/>
    <property type="match status" value="1"/>
</dbReference>
<keyword evidence="11 13" id="KW-1133">Transmembrane helix</keyword>
<comment type="catalytic activity">
    <reaction evidence="1">
        <text>ATP + protein L-histidine = ADP + protein N-phospho-L-histidine.</text>
        <dbReference type="EC" id="2.7.13.3"/>
    </reaction>
</comment>
<dbReference type="RefSeq" id="WP_132874578.1">
    <property type="nucleotide sequence ID" value="NZ_SMGG01000007.1"/>
</dbReference>
<protein>
    <recommendedName>
        <fullName evidence="3">histidine kinase</fullName>
        <ecNumber evidence="3">2.7.13.3</ecNumber>
    </recommendedName>
</protein>
<dbReference type="SUPFAM" id="SSF55874">
    <property type="entry name" value="ATPase domain of HSP90 chaperone/DNA topoisomerase II/histidine kinase"/>
    <property type="match status" value="1"/>
</dbReference>
<dbReference type="InterPro" id="IPR003660">
    <property type="entry name" value="HAMP_dom"/>
</dbReference>
<dbReference type="EMBL" id="SMGG01000007">
    <property type="protein sequence ID" value="TCK58409.1"/>
    <property type="molecule type" value="Genomic_DNA"/>
</dbReference>
<evidence type="ECO:0000259" key="15">
    <source>
        <dbReference type="PROSITE" id="PS50885"/>
    </source>
</evidence>
<dbReference type="GO" id="GO:0005886">
    <property type="term" value="C:plasma membrane"/>
    <property type="evidence" value="ECO:0007669"/>
    <property type="project" value="UniProtKB-SubCell"/>
</dbReference>
<dbReference type="Pfam" id="PF02518">
    <property type="entry name" value="HATPase_c"/>
    <property type="match status" value="1"/>
</dbReference>
<dbReference type="GO" id="GO:0005524">
    <property type="term" value="F:ATP binding"/>
    <property type="evidence" value="ECO:0007669"/>
    <property type="project" value="UniProtKB-KW"/>
</dbReference>
<evidence type="ECO:0000256" key="4">
    <source>
        <dbReference type="ARBA" id="ARBA00022475"/>
    </source>
</evidence>
<keyword evidence="8" id="KW-0547">Nucleotide-binding</keyword>
<keyword evidence="7 13" id="KW-0812">Transmembrane</keyword>
<dbReference type="SMART" id="SM00387">
    <property type="entry name" value="HATPase_c"/>
    <property type="match status" value="1"/>
</dbReference>
<keyword evidence="10" id="KW-0067">ATP-binding</keyword>
<dbReference type="InterPro" id="IPR003594">
    <property type="entry name" value="HATPase_dom"/>
</dbReference>
<dbReference type="Gene3D" id="1.10.287.130">
    <property type="match status" value="1"/>
</dbReference>
<keyword evidence="9 16" id="KW-0418">Kinase</keyword>
<dbReference type="SMART" id="SM00304">
    <property type="entry name" value="HAMP"/>
    <property type="match status" value="1"/>
</dbReference>
<evidence type="ECO:0000313" key="17">
    <source>
        <dbReference type="Proteomes" id="UP000294614"/>
    </source>
</evidence>
<sequence>MVLSFINKLKYFLFRWPVTLEGKFTITAVSCIILTIAVASWWIFDREEKLYIANAYQQANVLTETSRLTLTNIMVYNELKIMDNQDMIDYFDYYILNLSEKDPRIKCIAILDTHGKVITHKDINSLNKRYHDREFISAMKENKPVIRTSDKNDKILVITAPLNVSTKQWGAIRISLSLEEMHQRIDVLKQEIIVLAVLLVLFAMIIVKAFAKHLSKPIIKLSGTMNRIKNHEDMNITVAKGRRDEIGELEHSFYWLIRRLKELDEEKERTFEQFIQNEKLVSLGYLSAGVAHEINNPLGGVMLCFNRLQKYTAVNTETEQLVFGIDDSLKKMKHIVEQLLDFSRSAKAEKKYADVNALIENLLVLVGYEAQRRNVKITCEFDPDLGRIELSENKISQVIMNIAINAFQSMPEGGTFNIKTRKLDGKCRISLKDTGSGISDDILPYIFDPFFSTKNGQGTGLGLSVSKGIIDQHGGSIEVKTEAGKGCEFIITLPLDCKNGDTDE</sequence>
<feature type="transmembrane region" description="Helical" evidence="13">
    <location>
        <begin position="192"/>
        <end position="211"/>
    </location>
</feature>
<reference evidence="16 17" key="1">
    <citation type="submission" date="2019-03" db="EMBL/GenBank/DDBJ databases">
        <title>Genomic Encyclopedia of Type Strains, Phase IV (KMG-IV): sequencing the most valuable type-strain genomes for metagenomic binning, comparative biology and taxonomic classification.</title>
        <authorList>
            <person name="Goeker M."/>
        </authorList>
    </citation>
    <scope>NUCLEOTIDE SEQUENCE [LARGE SCALE GENOMIC DNA]</scope>
    <source>
        <strain evidence="16 17">DSM 24984</strain>
    </source>
</reference>
<dbReference type="SMART" id="SM00388">
    <property type="entry name" value="HisKA"/>
    <property type="match status" value="1"/>
</dbReference>
<proteinExistence type="predicted"/>
<dbReference type="PANTHER" id="PTHR43065">
    <property type="entry name" value="SENSOR HISTIDINE KINASE"/>
    <property type="match status" value="1"/>
</dbReference>
<evidence type="ECO:0000256" key="5">
    <source>
        <dbReference type="ARBA" id="ARBA00022553"/>
    </source>
</evidence>
<dbReference type="InterPro" id="IPR004358">
    <property type="entry name" value="Sig_transdc_His_kin-like_C"/>
</dbReference>
<dbReference type="InterPro" id="IPR003661">
    <property type="entry name" value="HisK_dim/P_dom"/>
</dbReference>
<dbReference type="Proteomes" id="UP000294614">
    <property type="component" value="Unassembled WGS sequence"/>
</dbReference>
<keyword evidence="12" id="KW-0902">Two-component regulatory system</keyword>
<evidence type="ECO:0000256" key="6">
    <source>
        <dbReference type="ARBA" id="ARBA00022679"/>
    </source>
</evidence>
<name>A0A4R1K5T5_9BACT</name>
<evidence type="ECO:0000256" key="1">
    <source>
        <dbReference type="ARBA" id="ARBA00000085"/>
    </source>
</evidence>
<keyword evidence="4" id="KW-1003">Cell membrane</keyword>
<keyword evidence="5" id="KW-0597">Phosphoprotein</keyword>
<keyword evidence="17" id="KW-1185">Reference proteome</keyword>
<dbReference type="Pfam" id="PF00672">
    <property type="entry name" value="HAMP"/>
    <property type="match status" value="1"/>
</dbReference>
<evidence type="ECO:0000256" key="3">
    <source>
        <dbReference type="ARBA" id="ARBA00012438"/>
    </source>
</evidence>
<keyword evidence="6" id="KW-0808">Transferase</keyword>
<dbReference type="AlphaFoldDB" id="A0A4R1K5T5"/>
<evidence type="ECO:0000256" key="13">
    <source>
        <dbReference type="SAM" id="Phobius"/>
    </source>
</evidence>
<dbReference type="CDD" id="cd00082">
    <property type="entry name" value="HisKA"/>
    <property type="match status" value="1"/>
</dbReference>
<dbReference type="SUPFAM" id="SSF158472">
    <property type="entry name" value="HAMP domain-like"/>
    <property type="match status" value="1"/>
</dbReference>
<feature type="domain" description="HAMP" evidence="15">
    <location>
        <begin position="212"/>
        <end position="265"/>
    </location>
</feature>
<evidence type="ECO:0000256" key="2">
    <source>
        <dbReference type="ARBA" id="ARBA00004651"/>
    </source>
</evidence>
<feature type="transmembrane region" description="Helical" evidence="13">
    <location>
        <begin position="24"/>
        <end position="44"/>
    </location>
</feature>
<evidence type="ECO:0000256" key="7">
    <source>
        <dbReference type="ARBA" id="ARBA00022692"/>
    </source>
</evidence>
<dbReference type="SUPFAM" id="SSF103190">
    <property type="entry name" value="Sensory domain-like"/>
    <property type="match status" value="1"/>
</dbReference>
<dbReference type="Pfam" id="PF00512">
    <property type="entry name" value="HisKA"/>
    <property type="match status" value="1"/>
</dbReference>
<dbReference type="PANTHER" id="PTHR43065:SF46">
    <property type="entry name" value="C4-DICARBOXYLATE TRANSPORT SENSOR PROTEIN DCTB"/>
    <property type="match status" value="1"/>
</dbReference>
<dbReference type="Gene3D" id="3.30.450.20">
    <property type="entry name" value="PAS domain"/>
    <property type="match status" value="1"/>
</dbReference>
<evidence type="ECO:0000256" key="9">
    <source>
        <dbReference type="ARBA" id="ARBA00022777"/>
    </source>
</evidence>
<dbReference type="EC" id="2.7.13.3" evidence="3"/>
<comment type="caution">
    <text evidence="16">The sequence shown here is derived from an EMBL/GenBank/DDBJ whole genome shotgun (WGS) entry which is preliminary data.</text>
</comment>
<dbReference type="PRINTS" id="PR00344">
    <property type="entry name" value="BCTRLSENSOR"/>
</dbReference>
<organism evidence="16 17">
    <name type="scientific">Seleniivibrio woodruffii</name>
    <dbReference type="NCBI Taxonomy" id="1078050"/>
    <lineage>
        <taxon>Bacteria</taxon>
        <taxon>Pseudomonadati</taxon>
        <taxon>Deferribacterota</taxon>
        <taxon>Deferribacteres</taxon>
        <taxon>Deferribacterales</taxon>
        <taxon>Geovibrionaceae</taxon>
        <taxon>Seleniivibrio</taxon>
    </lineage>
</organism>
<evidence type="ECO:0000256" key="12">
    <source>
        <dbReference type="ARBA" id="ARBA00023012"/>
    </source>
</evidence>
<dbReference type="GO" id="GO:0000155">
    <property type="term" value="F:phosphorelay sensor kinase activity"/>
    <property type="evidence" value="ECO:0007669"/>
    <property type="project" value="InterPro"/>
</dbReference>
<dbReference type="InterPro" id="IPR036097">
    <property type="entry name" value="HisK_dim/P_sf"/>
</dbReference>
<evidence type="ECO:0000259" key="14">
    <source>
        <dbReference type="PROSITE" id="PS50109"/>
    </source>
</evidence>
<dbReference type="PROSITE" id="PS50109">
    <property type="entry name" value="HIS_KIN"/>
    <property type="match status" value="1"/>
</dbReference>
<evidence type="ECO:0000313" key="16">
    <source>
        <dbReference type="EMBL" id="TCK58409.1"/>
    </source>
</evidence>
<evidence type="ECO:0000256" key="10">
    <source>
        <dbReference type="ARBA" id="ARBA00022840"/>
    </source>
</evidence>
<evidence type="ECO:0000256" key="8">
    <source>
        <dbReference type="ARBA" id="ARBA00022741"/>
    </source>
</evidence>
<evidence type="ECO:0000256" key="11">
    <source>
        <dbReference type="ARBA" id="ARBA00022989"/>
    </source>
</evidence>
<dbReference type="OrthoDB" id="9808844at2"/>
<dbReference type="CDD" id="cd06225">
    <property type="entry name" value="HAMP"/>
    <property type="match status" value="1"/>
</dbReference>
<dbReference type="Gene3D" id="3.30.565.10">
    <property type="entry name" value="Histidine kinase-like ATPase, C-terminal domain"/>
    <property type="match status" value="1"/>
</dbReference>
<dbReference type="SUPFAM" id="SSF47384">
    <property type="entry name" value="Homodimeric domain of signal transducing histidine kinase"/>
    <property type="match status" value="1"/>
</dbReference>
<dbReference type="PROSITE" id="PS50885">
    <property type="entry name" value="HAMP"/>
    <property type="match status" value="1"/>
</dbReference>
<dbReference type="InterPro" id="IPR036890">
    <property type="entry name" value="HATPase_C_sf"/>
</dbReference>
<keyword evidence="13" id="KW-0472">Membrane</keyword>